<keyword evidence="7 20" id="KW-0378">Hydrolase</keyword>
<comment type="catalytic activity">
    <reaction evidence="11">
        <text>8-oxo-GTP + H2O = 8-oxo-GMP + diphosphate + H(+)</text>
        <dbReference type="Rhea" id="RHEA:67616"/>
        <dbReference type="ChEBI" id="CHEBI:15377"/>
        <dbReference type="ChEBI" id="CHEBI:15378"/>
        <dbReference type="ChEBI" id="CHEBI:33019"/>
        <dbReference type="ChEBI" id="CHEBI:143553"/>
        <dbReference type="ChEBI" id="CHEBI:145694"/>
    </reaction>
</comment>
<feature type="binding site" evidence="17">
    <location>
        <begin position="40"/>
        <end position="43"/>
    </location>
    <ligand>
        <name>8-oxo-dGTP</name>
        <dbReference type="ChEBI" id="CHEBI:77896"/>
    </ligand>
</feature>
<feature type="binding site" evidence="17">
    <location>
        <position position="34"/>
    </location>
    <ligand>
        <name>8-oxo-dGTP</name>
        <dbReference type="ChEBI" id="CHEBI:77896"/>
    </ligand>
</feature>
<evidence type="ECO:0000256" key="7">
    <source>
        <dbReference type="ARBA" id="ARBA00022801"/>
    </source>
</evidence>
<sequence length="137" mass="15562">MTLTQTSRLHIVAAIIFNQQQDQIFITKRPAKLHKGGYWEFPGGKVESGETAGKGLIRELYEEIDIEVTALSLFEHLDHDYPEKKLTFDFFSVTAFSGKPYGKEGQEGKWVKIEDLVDYQFPEANQPIVEKLLATLG</sequence>
<dbReference type="FunFam" id="3.90.79.10:FF:000014">
    <property type="entry name" value="8-oxo-dGTP diphosphatase MutT"/>
    <property type="match status" value="1"/>
</dbReference>
<dbReference type="CDD" id="cd03425">
    <property type="entry name" value="NUDIX_MutT_NudA_like"/>
    <property type="match status" value="1"/>
</dbReference>
<evidence type="ECO:0000313" key="21">
    <source>
        <dbReference type="Proteomes" id="UP000348942"/>
    </source>
</evidence>
<dbReference type="InterPro" id="IPR003561">
    <property type="entry name" value="Mutator_MutT"/>
</dbReference>
<evidence type="ECO:0000256" key="1">
    <source>
        <dbReference type="ARBA" id="ARBA00001946"/>
    </source>
</evidence>
<dbReference type="PROSITE" id="PS00893">
    <property type="entry name" value="NUDIX_BOX"/>
    <property type="match status" value="1"/>
</dbReference>
<evidence type="ECO:0000313" key="20">
    <source>
        <dbReference type="EMBL" id="QGA64264.1"/>
    </source>
</evidence>
<dbReference type="RefSeq" id="WP_153446090.1">
    <property type="nucleotide sequence ID" value="NZ_CP045699.1"/>
</dbReference>
<feature type="binding site" evidence="18">
    <location>
        <position position="63"/>
    </location>
    <ligand>
        <name>Mg(2+)</name>
        <dbReference type="ChEBI" id="CHEBI:18420"/>
    </ligand>
</feature>
<keyword evidence="6" id="KW-0227">DNA damage</keyword>
<dbReference type="PRINTS" id="PR00502">
    <property type="entry name" value="NUDIXFAMILY"/>
</dbReference>
<evidence type="ECO:0000256" key="8">
    <source>
        <dbReference type="ARBA" id="ARBA00022842"/>
    </source>
</evidence>
<keyword evidence="5 18" id="KW-0479">Metal-binding</keyword>
<dbReference type="GO" id="GO:0044715">
    <property type="term" value="F:8-oxo-dGDP phosphatase activity"/>
    <property type="evidence" value="ECO:0007669"/>
    <property type="project" value="TreeGrafter"/>
</dbReference>
<feature type="binding site" evidence="17">
    <location>
        <position position="125"/>
    </location>
    <ligand>
        <name>8-oxo-dGTP</name>
        <dbReference type="ChEBI" id="CHEBI:77896"/>
    </ligand>
</feature>
<evidence type="ECO:0000259" key="19">
    <source>
        <dbReference type="PROSITE" id="PS51462"/>
    </source>
</evidence>
<keyword evidence="4" id="KW-0235">DNA replication</keyword>
<gene>
    <name evidence="20" type="primary">mutT</name>
    <name evidence="20" type="ORF">GFB47_01770</name>
</gene>
<feature type="domain" description="Nudix hydrolase" evidence="19">
    <location>
        <begin position="7"/>
        <end position="134"/>
    </location>
</feature>
<protein>
    <recommendedName>
        <fullName evidence="13">8-oxo-dGTP diphosphatase</fullName>
        <ecNumber evidence="12">3.6.1.55</ecNumber>
    </recommendedName>
    <alternativeName>
        <fullName evidence="16">7,8-dihydro-8-oxoguanine-triphosphatase</fullName>
    </alternativeName>
    <alternativeName>
        <fullName evidence="15">Mutator protein MutT</fullName>
    </alternativeName>
    <alternativeName>
        <fullName evidence="14">dGTP pyrophosphohydrolase</fullName>
    </alternativeName>
</protein>
<name>A0A5Q0TBU2_9VIBR</name>
<dbReference type="Proteomes" id="UP000348942">
    <property type="component" value="Chromosome 1"/>
</dbReference>
<evidence type="ECO:0000256" key="10">
    <source>
        <dbReference type="ARBA" id="ARBA00035861"/>
    </source>
</evidence>
<dbReference type="GO" id="GO:0035539">
    <property type="term" value="F:8-oxo-7,8-dihydrodeoxyguanosine triphosphate pyrophosphatase activity"/>
    <property type="evidence" value="ECO:0007669"/>
    <property type="project" value="UniProtKB-EC"/>
</dbReference>
<evidence type="ECO:0000256" key="2">
    <source>
        <dbReference type="ARBA" id="ARBA00005582"/>
    </source>
</evidence>
<dbReference type="AlphaFoldDB" id="A0A5Q0TBU2"/>
<proteinExistence type="inferred from homology"/>
<dbReference type="InterPro" id="IPR029119">
    <property type="entry name" value="MutY_C"/>
</dbReference>
<dbReference type="PROSITE" id="PS51462">
    <property type="entry name" value="NUDIX"/>
    <property type="match status" value="1"/>
</dbReference>
<dbReference type="GO" id="GO:0008413">
    <property type="term" value="F:8-oxo-7,8-dihydroguanosine triphosphate pyrophosphatase activity"/>
    <property type="evidence" value="ECO:0007669"/>
    <property type="project" value="InterPro"/>
</dbReference>
<comment type="cofactor">
    <cofactor evidence="1 18">
        <name>Mg(2+)</name>
        <dbReference type="ChEBI" id="CHEBI:18420"/>
    </cofactor>
</comment>
<dbReference type="InterPro" id="IPR047127">
    <property type="entry name" value="MutT-like"/>
</dbReference>
<evidence type="ECO:0000256" key="4">
    <source>
        <dbReference type="ARBA" id="ARBA00022705"/>
    </source>
</evidence>
<dbReference type="EC" id="3.6.1.55" evidence="12"/>
<keyword evidence="8 18" id="KW-0460">Magnesium</keyword>
<dbReference type="EMBL" id="CP045699">
    <property type="protein sequence ID" value="QGA64264.1"/>
    <property type="molecule type" value="Genomic_DNA"/>
</dbReference>
<dbReference type="GO" id="GO:0006260">
    <property type="term" value="P:DNA replication"/>
    <property type="evidence" value="ECO:0007669"/>
    <property type="project" value="UniProtKB-KW"/>
</dbReference>
<dbReference type="PANTHER" id="PTHR47707:SF1">
    <property type="entry name" value="NUDIX HYDROLASE FAMILY PROTEIN"/>
    <property type="match status" value="1"/>
</dbReference>
<evidence type="ECO:0000256" key="5">
    <source>
        <dbReference type="ARBA" id="ARBA00022723"/>
    </source>
</evidence>
<evidence type="ECO:0000256" key="6">
    <source>
        <dbReference type="ARBA" id="ARBA00022763"/>
    </source>
</evidence>
<dbReference type="GO" id="GO:0046872">
    <property type="term" value="F:metal ion binding"/>
    <property type="evidence" value="ECO:0007669"/>
    <property type="project" value="UniProtKB-KW"/>
</dbReference>
<evidence type="ECO:0000256" key="11">
    <source>
        <dbReference type="ARBA" id="ARBA00036904"/>
    </source>
</evidence>
<dbReference type="InterPro" id="IPR000086">
    <property type="entry name" value="NUDIX_hydrolase_dom"/>
</dbReference>
<dbReference type="NCBIfam" id="TIGR00586">
    <property type="entry name" value="mutt"/>
    <property type="match status" value="1"/>
</dbReference>
<comment type="catalytic activity">
    <reaction evidence="10">
        <text>8-oxo-dGTP + H2O = 8-oxo-dGMP + diphosphate + H(+)</text>
        <dbReference type="Rhea" id="RHEA:31575"/>
        <dbReference type="ChEBI" id="CHEBI:15377"/>
        <dbReference type="ChEBI" id="CHEBI:15378"/>
        <dbReference type="ChEBI" id="CHEBI:33019"/>
        <dbReference type="ChEBI" id="CHEBI:63224"/>
        <dbReference type="ChEBI" id="CHEBI:77896"/>
        <dbReference type="EC" id="3.6.1.55"/>
    </reaction>
</comment>
<dbReference type="GO" id="GO:0044716">
    <property type="term" value="F:8-oxo-GDP phosphatase activity"/>
    <property type="evidence" value="ECO:0007669"/>
    <property type="project" value="TreeGrafter"/>
</dbReference>
<keyword evidence="21" id="KW-1185">Reference proteome</keyword>
<dbReference type="Pfam" id="PF14815">
    <property type="entry name" value="NUDIX_4"/>
    <property type="match status" value="1"/>
</dbReference>
<evidence type="ECO:0000256" key="13">
    <source>
        <dbReference type="ARBA" id="ARBA00040794"/>
    </source>
</evidence>
<feature type="binding site" evidence="17">
    <location>
        <position position="29"/>
    </location>
    <ligand>
        <name>8-oxo-dGTP</name>
        <dbReference type="ChEBI" id="CHEBI:77896"/>
    </ligand>
</feature>
<keyword evidence="9" id="KW-0234">DNA repair</keyword>
<dbReference type="SUPFAM" id="SSF55811">
    <property type="entry name" value="Nudix"/>
    <property type="match status" value="1"/>
</dbReference>
<dbReference type="InterPro" id="IPR015797">
    <property type="entry name" value="NUDIX_hydrolase-like_dom_sf"/>
</dbReference>
<dbReference type="GO" id="GO:0006281">
    <property type="term" value="P:DNA repair"/>
    <property type="evidence" value="ECO:0007669"/>
    <property type="project" value="UniProtKB-KW"/>
</dbReference>
<reference evidence="20 21" key="1">
    <citation type="submission" date="2019-10" db="EMBL/GenBank/DDBJ databases">
        <title>Vibrio sp. nov., isolated from Coralline algae surface.</title>
        <authorList>
            <person name="Geng Y."/>
            <person name="Zhang X."/>
        </authorList>
    </citation>
    <scope>NUCLEOTIDE SEQUENCE [LARGE SCALE GENOMIC DNA]</scope>
    <source>
        <strain evidence="20 21">SM1977</strain>
    </source>
</reference>
<evidence type="ECO:0000256" key="18">
    <source>
        <dbReference type="PIRSR" id="PIRSR603561-2"/>
    </source>
</evidence>
<accession>A0A5Q0TBU2</accession>
<dbReference type="NCBIfam" id="NF008044">
    <property type="entry name" value="PRK10776.1"/>
    <property type="match status" value="1"/>
</dbReference>
<dbReference type="Gene3D" id="3.90.79.10">
    <property type="entry name" value="Nucleoside Triphosphate Pyrophosphohydrolase"/>
    <property type="match status" value="1"/>
</dbReference>
<dbReference type="PANTHER" id="PTHR47707">
    <property type="entry name" value="8-OXO-DGTP DIPHOSPHATASE"/>
    <property type="match status" value="1"/>
</dbReference>
<dbReference type="InterPro" id="IPR020084">
    <property type="entry name" value="NUDIX_hydrolase_CS"/>
</dbReference>
<evidence type="ECO:0000256" key="17">
    <source>
        <dbReference type="PIRSR" id="PIRSR603561-1"/>
    </source>
</evidence>
<evidence type="ECO:0000256" key="14">
    <source>
        <dbReference type="ARBA" id="ARBA00041592"/>
    </source>
</evidence>
<feature type="binding site" evidence="18">
    <location>
        <position position="43"/>
    </location>
    <ligand>
        <name>Mg(2+)</name>
        <dbReference type="ChEBI" id="CHEBI:18420"/>
    </ligand>
</feature>
<evidence type="ECO:0000256" key="3">
    <source>
        <dbReference type="ARBA" id="ARBA00022457"/>
    </source>
</evidence>
<keyword evidence="3" id="KW-0515">Mutator protein</keyword>
<comment type="similarity">
    <text evidence="2">Belongs to the Nudix hydrolase family.</text>
</comment>
<evidence type="ECO:0000256" key="9">
    <source>
        <dbReference type="ARBA" id="ARBA00023204"/>
    </source>
</evidence>
<evidence type="ECO:0000256" key="16">
    <source>
        <dbReference type="ARBA" id="ARBA00042798"/>
    </source>
</evidence>
<organism evidence="20 21">
    <name type="scientific">Vibrio algicola</name>
    <dbReference type="NCBI Taxonomy" id="2662262"/>
    <lineage>
        <taxon>Bacteria</taxon>
        <taxon>Pseudomonadati</taxon>
        <taxon>Pseudomonadota</taxon>
        <taxon>Gammaproteobacteria</taxon>
        <taxon>Vibrionales</taxon>
        <taxon>Vibrionaceae</taxon>
        <taxon>Vibrio</taxon>
    </lineage>
</organism>
<evidence type="ECO:0000256" key="15">
    <source>
        <dbReference type="ARBA" id="ARBA00041979"/>
    </source>
</evidence>
<evidence type="ECO:0000256" key="12">
    <source>
        <dbReference type="ARBA" id="ARBA00038905"/>
    </source>
</evidence>
<dbReference type="InterPro" id="IPR020476">
    <property type="entry name" value="Nudix_hydrolase"/>
</dbReference>